<dbReference type="RefSeq" id="XP_013778074.1">
    <property type="nucleotide sequence ID" value="XM_013922620.2"/>
</dbReference>
<dbReference type="InterPro" id="IPR002219">
    <property type="entry name" value="PKC_DAG/PE"/>
</dbReference>
<evidence type="ECO:0000313" key="7">
    <source>
        <dbReference type="RefSeq" id="XP_013778076.1"/>
    </source>
</evidence>
<feature type="domain" description="Phorbol-ester/DAG-type" evidence="3">
    <location>
        <begin position="81"/>
        <end position="131"/>
    </location>
</feature>
<dbReference type="PROSITE" id="PS50081">
    <property type="entry name" value="ZF_DAG_PE_2"/>
    <property type="match status" value="2"/>
</dbReference>
<dbReference type="GeneID" id="106462675"/>
<evidence type="ECO:0000313" key="8">
    <source>
        <dbReference type="RefSeq" id="XP_022245706.1"/>
    </source>
</evidence>
<dbReference type="PROSITE" id="PS00479">
    <property type="entry name" value="ZF_DAG_PE_1"/>
    <property type="match status" value="1"/>
</dbReference>
<keyword evidence="2" id="KW-0862">Zinc</keyword>
<keyword evidence="1" id="KW-0479">Metal-binding</keyword>
<gene>
    <name evidence="5 6 7 8 9" type="primary">LOC106462675</name>
</gene>
<dbReference type="Proteomes" id="UP000694941">
    <property type="component" value="Unplaced"/>
</dbReference>
<reference evidence="5 6" key="1">
    <citation type="submission" date="2025-05" db="UniProtKB">
        <authorList>
            <consortium name="RefSeq"/>
        </authorList>
    </citation>
    <scope>IDENTIFICATION</scope>
    <source>
        <tissue evidence="5 6">Muscle</tissue>
    </source>
</reference>
<dbReference type="InterPro" id="IPR046349">
    <property type="entry name" value="C1-like_sf"/>
</dbReference>
<dbReference type="Pfam" id="PF00130">
    <property type="entry name" value="C1_1"/>
    <property type="match status" value="2"/>
</dbReference>
<evidence type="ECO:0000313" key="9">
    <source>
        <dbReference type="RefSeq" id="XP_022245707.1"/>
    </source>
</evidence>
<evidence type="ECO:0000313" key="4">
    <source>
        <dbReference type="Proteomes" id="UP000694941"/>
    </source>
</evidence>
<evidence type="ECO:0000256" key="1">
    <source>
        <dbReference type="ARBA" id="ARBA00022723"/>
    </source>
</evidence>
<protein>
    <submittedName>
        <fullName evidence="5 6">Calcium-independent protein kinase C-like</fullName>
    </submittedName>
</protein>
<evidence type="ECO:0000256" key="2">
    <source>
        <dbReference type="ARBA" id="ARBA00022833"/>
    </source>
</evidence>
<accession>A0ABM1BAF4</accession>
<dbReference type="SMART" id="SM00109">
    <property type="entry name" value="C1"/>
    <property type="match status" value="2"/>
</dbReference>
<dbReference type="RefSeq" id="XP_013778076.1">
    <property type="nucleotide sequence ID" value="XM_013922622.2"/>
</dbReference>
<proteinExistence type="predicted"/>
<feature type="domain" description="Phorbol-ester/DAG-type" evidence="3">
    <location>
        <begin position="10"/>
        <end position="60"/>
    </location>
</feature>
<dbReference type="Gene3D" id="3.30.60.20">
    <property type="match status" value="2"/>
</dbReference>
<dbReference type="InterPro" id="IPR020454">
    <property type="entry name" value="DAG/PE-bd"/>
</dbReference>
<organism evidence="4 6">
    <name type="scientific">Limulus polyphemus</name>
    <name type="common">Atlantic horseshoe crab</name>
    <dbReference type="NCBI Taxonomy" id="6850"/>
    <lineage>
        <taxon>Eukaryota</taxon>
        <taxon>Metazoa</taxon>
        <taxon>Ecdysozoa</taxon>
        <taxon>Arthropoda</taxon>
        <taxon>Chelicerata</taxon>
        <taxon>Merostomata</taxon>
        <taxon>Xiphosura</taxon>
        <taxon>Limulidae</taxon>
        <taxon>Limulus</taxon>
    </lineage>
</organism>
<evidence type="ECO:0000313" key="6">
    <source>
        <dbReference type="RefSeq" id="XP_013778075.1"/>
    </source>
</evidence>
<dbReference type="PANTHER" id="PTHR22968">
    <property type="entry name" value="PROTEIN KINASE C, MU"/>
    <property type="match status" value="1"/>
</dbReference>
<keyword evidence="4" id="KW-1185">Reference proteome</keyword>
<dbReference type="RefSeq" id="XP_022245707.1">
    <property type="nucleotide sequence ID" value="XM_022389999.1"/>
</dbReference>
<dbReference type="PRINTS" id="PR00008">
    <property type="entry name" value="DAGPEDOMAIN"/>
</dbReference>
<dbReference type="PANTHER" id="PTHR22968:SF26">
    <property type="entry name" value="SERINE_THREONINE-PROTEIN KINASE D3"/>
    <property type="match status" value="1"/>
</dbReference>
<name>A0ABM1BAF4_LIMPO</name>
<dbReference type="RefSeq" id="XP_022245706.1">
    <property type="nucleotide sequence ID" value="XM_022389998.1"/>
</dbReference>
<evidence type="ECO:0000259" key="3">
    <source>
        <dbReference type="PROSITE" id="PS50081"/>
    </source>
</evidence>
<dbReference type="RefSeq" id="XP_013778075.1">
    <property type="nucleotide sequence ID" value="XM_013922621.2"/>
</dbReference>
<sequence>MNELVHHISGHSFVATFFQQPTFCSHCRNFIWGLGKQGYQCQVCRCVVHKRCHKVVVTKCTGMKDTNNEEIGGSRFNINIPHRFKVYNYKMPTFCDHCGSMLYGCIHQGIHCEACKMNAHNRCQKNVANNCGVNPKEMAKALSALGFSADTLINKKVSLSERKRENIEEEEE</sequence>
<evidence type="ECO:0000313" key="5">
    <source>
        <dbReference type="RefSeq" id="XP_013778074.1"/>
    </source>
</evidence>
<dbReference type="SUPFAM" id="SSF57889">
    <property type="entry name" value="Cysteine-rich domain"/>
    <property type="match status" value="2"/>
</dbReference>